<dbReference type="FunFam" id="2.60.260.20:FF:000004">
    <property type="entry name" value="Molecular chaperone DnaJ"/>
    <property type="match status" value="1"/>
</dbReference>
<dbReference type="PANTHER" id="PTHR43096:SF48">
    <property type="entry name" value="CHAPERONE PROTEIN DNAJ"/>
    <property type="match status" value="1"/>
</dbReference>
<dbReference type="PRINTS" id="PR00625">
    <property type="entry name" value="JDOMAIN"/>
</dbReference>
<evidence type="ECO:0000256" key="11">
    <source>
        <dbReference type="ARBA" id="ARBA00053423"/>
    </source>
</evidence>
<feature type="binding site" evidence="14">
    <location>
        <position position="222"/>
    </location>
    <ligand>
        <name>Zn(2+)</name>
        <dbReference type="ChEBI" id="CHEBI:29105"/>
        <label>1</label>
    </ligand>
</feature>
<dbReference type="AlphaFoldDB" id="A0A510KVG6"/>
<evidence type="ECO:0000259" key="17">
    <source>
        <dbReference type="PROSITE" id="PS51188"/>
    </source>
</evidence>
<evidence type="ECO:0000256" key="2">
    <source>
        <dbReference type="ARBA" id="ARBA00011738"/>
    </source>
</evidence>
<evidence type="ECO:0000256" key="12">
    <source>
        <dbReference type="ARBA" id="ARBA00061004"/>
    </source>
</evidence>
<dbReference type="PROSITE" id="PS00636">
    <property type="entry name" value="DNAJ_1"/>
    <property type="match status" value="1"/>
</dbReference>
<dbReference type="GO" id="GO:0006260">
    <property type="term" value="P:DNA replication"/>
    <property type="evidence" value="ECO:0007669"/>
    <property type="project" value="UniProtKB-KW"/>
</dbReference>
<dbReference type="CDD" id="cd10747">
    <property type="entry name" value="DnaJ_C"/>
    <property type="match status" value="1"/>
</dbReference>
<protein>
    <recommendedName>
        <fullName evidence="13 14">Chaperone protein DnaJ</fullName>
    </recommendedName>
</protein>
<dbReference type="SMART" id="SM00271">
    <property type="entry name" value="DnaJ"/>
    <property type="match status" value="1"/>
</dbReference>
<dbReference type="InterPro" id="IPR008971">
    <property type="entry name" value="HSP40/DnaJ_pept-bd"/>
</dbReference>
<dbReference type="PROSITE" id="PS50076">
    <property type="entry name" value="DNAJ_2"/>
    <property type="match status" value="1"/>
</dbReference>
<evidence type="ECO:0000256" key="8">
    <source>
        <dbReference type="ARBA" id="ARBA00022833"/>
    </source>
</evidence>
<dbReference type="HAMAP" id="MF_01152">
    <property type="entry name" value="DnaJ"/>
    <property type="match status" value="1"/>
</dbReference>
<dbReference type="InterPro" id="IPR012724">
    <property type="entry name" value="DnaJ"/>
</dbReference>
<dbReference type="NCBIfam" id="TIGR02349">
    <property type="entry name" value="DnaJ_bact"/>
    <property type="match status" value="1"/>
</dbReference>
<feature type="binding site" evidence="14">
    <location>
        <position position="208"/>
    </location>
    <ligand>
        <name>Zn(2+)</name>
        <dbReference type="ChEBI" id="CHEBI:29105"/>
        <label>2</label>
    </ligand>
</feature>
<feature type="binding site" evidence="14">
    <location>
        <position position="179"/>
    </location>
    <ligand>
        <name>Zn(2+)</name>
        <dbReference type="ChEBI" id="CHEBI:29105"/>
        <label>2</label>
    </ligand>
</feature>
<evidence type="ECO:0000256" key="5">
    <source>
        <dbReference type="ARBA" id="ARBA00022723"/>
    </source>
</evidence>
<feature type="repeat" description="CXXCXGXG motif" evidence="14">
    <location>
        <begin position="219"/>
        <end position="226"/>
    </location>
</feature>
<dbReference type="CDD" id="cd06257">
    <property type="entry name" value="DnaJ"/>
    <property type="match status" value="1"/>
</dbReference>
<keyword evidence="10 14" id="KW-0143">Chaperone</keyword>
<dbReference type="InterPro" id="IPR002939">
    <property type="entry name" value="DnaJ_C"/>
</dbReference>
<feature type="domain" description="J" evidence="16">
    <location>
        <begin position="5"/>
        <end position="70"/>
    </location>
</feature>
<feature type="binding site" evidence="14">
    <location>
        <position position="165"/>
    </location>
    <ligand>
        <name>Zn(2+)</name>
        <dbReference type="ChEBI" id="CHEBI:29105"/>
        <label>1</label>
    </ligand>
</feature>
<keyword evidence="4 14" id="KW-0235">DNA replication</keyword>
<dbReference type="InterPro" id="IPR018253">
    <property type="entry name" value="DnaJ_domain_CS"/>
</dbReference>
<dbReference type="Pfam" id="PF01556">
    <property type="entry name" value="DnaJ_C"/>
    <property type="match status" value="1"/>
</dbReference>
<comment type="cofactor">
    <cofactor evidence="14">
        <name>Zn(2+)</name>
        <dbReference type="ChEBI" id="CHEBI:29105"/>
    </cofactor>
    <text evidence="14">Binds 2 Zn(2+) ions per monomer.</text>
</comment>
<keyword evidence="6 14" id="KW-0677">Repeat</keyword>
<dbReference type="SUPFAM" id="SSF57938">
    <property type="entry name" value="DnaJ/Hsp40 cysteine-rich domain"/>
    <property type="match status" value="1"/>
</dbReference>
<dbReference type="RefSeq" id="WP_147004294.1">
    <property type="nucleotide sequence ID" value="NZ_AP019841.1"/>
</dbReference>
<evidence type="ECO:0000313" key="18">
    <source>
        <dbReference type="EMBL" id="BBM55634.1"/>
    </source>
</evidence>
<dbReference type="FunFam" id="1.10.287.110:FF:000034">
    <property type="entry name" value="Chaperone protein DnaJ"/>
    <property type="match status" value="1"/>
</dbReference>
<organism evidence="18 19">
    <name type="scientific">Leptotrichia wadei</name>
    <dbReference type="NCBI Taxonomy" id="157687"/>
    <lineage>
        <taxon>Bacteria</taxon>
        <taxon>Fusobacteriati</taxon>
        <taxon>Fusobacteriota</taxon>
        <taxon>Fusobacteriia</taxon>
        <taxon>Fusobacteriales</taxon>
        <taxon>Leptotrichiaceae</taxon>
        <taxon>Leptotrichia</taxon>
    </lineage>
</organism>
<keyword evidence="3 14" id="KW-0963">Cytoplasm</keyword>
<evidence type="ECO:0000256" key="13">
    <source>
        <dbReference type="ARBA" id="ARBA00067609"/>
    </source>
</evidence>
<evidence type="ECO:0000313" key="19">
    <source>
        <dbReference type="Proteomes" id="UP000321944"/>
    </source>
</evidence>
<dbReference type="SUPFAM" id="SSF46565">
    <property type="entry name" value="Chaperone J-domain"/>
    <property type="match status" value="1"/>
</dbReference>
<dbReference type="Proteomes" id="UP000321944">
    <property type="component" value="Chromosome"/>
</dbReference>
<feature type="binding site" evidence="14">
    <location>
        <position position="219"/>
    </location>
    <ligand>
        <name>Zn(2+)</name>
        <dbReference type="ChEBI" id="CHEBI:29105"/>
        <label>1</label>
    </ligand>
</feature>
<feature type="repeat" description="CXXCXGXG motif" evidence="14">
    <location>
        <begin position="162"/>
        <end position="169"/>
    </location>
</feature>
<dbReference type="EMBL" id="AP019841">
    <property type="protein sequence ID" value="BBM55634.1"/>
    <property type="molecule type" value="Genomic_DNA"/>
</dbReference>
<evidence type="ECO:0000256" key="3">
    <source>
        <dbReference type="ARBA" id="ARBA00022490"/>
    </source>
</evidence>
<dbReference type="GO" id="GO:0005524">
    <property type="term" value="F:ATP binding"/>
    <property type="evidence" value="ECO:0007669"/>
    <property type="project" value="InterPro"/>
</dbReference>
<dbReference type="GO" id="GO:0042026">
    <property type="term" value="P:protein refolding"/>
    <property type="evidence" value="ECO:0007669"/>
    <property type="project" value="TreeGrafter"/>
</dbReference>
<evidence type="ECO:0000256" key="1">
    <source>
        <dbReference type="ARBA" id="ARBA00004496"/>
    </source>
</evidence>
<keyword evidence="5 14" id="KW-0479">Metal-binding</keyword>
<dbReference type="Gene3D" id="2.60.260.20">
    <property type="entry name" value="Urease metallochaperone UreE, N-terminal domain"/>
    <property type="match status" value="2"/>
</dbReference>
<comment type="function">
    <text evidence="11 14">Participates actively in the response to hyperosmotic and heat shock by preventing the aggregation of stress-denatured proteins and by disaggregating proteins, also in an autonomous, DnaK-independent fashion. Unfolded proteins bind initially to DnaJ; upon interaction with the DnaJ-bound protein, DnaK hydrolyzes its bound ATP, resulting in the formation of a stable complex. GrpE releases ADP from DnaK; ATP binding to DnaK triggers the release of the substrate protein, thus completing the reaction cycle. Several rounds of ATP-dependent interactions between DnaJ, DnaK and GrpE are required for fully efficient folding. Also involved, together with DnaK and GrpE, in the DNA replication of plasmids through activation of initiation proteins.</text>
</comment>
<comment type="subunit">
    <text evidence="2 14">Homodimer.</text>
</comment>
<dbReference type="GO" id="GO:0031072">
    <property type="term" value="F:heat shock protein binding"/>
    <property type="evidence" value="ECO:0007669"/>
    <property type="project" value="InterPro"/>
</dbReference>
<keyword evidence="8 14" id="KW-0862">Zinc</keyword>
<evidence type="ECO:0000256" key="10">
    <source>
        <dbReference type="ARBA" id="ARBA00023186"/>
    </source>
</evidence>
<name>A0A510KVG6_9FUSO</name>
<evidence type="ECO:0000256" key="9">
    <source>
        <dbReference type="ARBA" id="ARBA00023016"/>
    </source>
</evidence>
<evidence type="ECO:0000256" key="4">
    <source>
        <dbReference type="ARBA" id="ARBA00022705"/>
    </source>
</evidence>
<evidence type="ECO:0000256" key="6">
    <source>
        <dbReference type="ARBA" id="ARBA00022737"/>
    </source>
</evidence>
<dbReference type="PROSITE" id="PS51188">
    <property type="entry name" value="ZF_CR"/>
    <property type="match status" value="1"/>
</dbReference>
<dbReference type="GO" id="GO:0009408">
    <property type="term" value="P:response to heat"/>
    <property type="evidence" value="ECO:0007669"/>
    <property type="project" value="InterPro"/>
</dbReference>
<feature type="zinc finger region" description="CR-type" evidence="15">
    <location>
        <begin position="149"/>
        <end position="231"/>
    </location>
</feature>
<feature type="binding site" evidence="14">
    <location>
        <position position="182"/>
    </location>
    <ligand>
        <name>Zn(2+)</name>
        <dbReference type="ChEBI" id="CHEBI:29105"/>
        <label>2</label>
    </ligand>
</feature>
<reference evidence="18 19" key="1">
    <citation type="submission" date="2019-07" db="EMBL/GenBank/DDBJ databases">
        <title>Complete Genome Sequence of Leptotrichia wadei Strain JMUB3936.</title>
        <authorList>
            <person name="Watanabe S."/>
            <person name="Cui L."/>
        </authorList>
    </citation>
    <scope>NUCLEOTIDE SEQUENCE [LARGE SCALE GENOMIC DNA]</scope>
    <source>
        <strain evidence="18 19">JMUB3936</strain>
    </source>
</reference>
<feature type="binding site" evidence="14">
    <location>
        <position position="162"/>
    </location>
    <ligand>
        <name>Zn(2+)</name>
        <dbReference type="ChEBI" id="CHEBI:29105"/>
        <label>1</label>
    </ligand>
</feature>
<feature type="repeat" description="CXXCXGXG motif" evidence="14">
    <location>
        <begin position="205"/>
        <end position="212"/>
    </location>
</feature>
<dbReference type="GO" id="GO:0051082">
    <property type="term" value="F:unfolded protein binding"/>
    <property type="evidence" value="ECO:0007669"/>
    <property type="project" value="UniProtKB-UniRule"/>
</dbReference>
<dbReference type="InterPro" id="IPR001305">
    <property type="entry name" value="HSP_DnaJ_Cys-rich_dom"/>
</dbReference>
<evidence type="ECO:0000256" key="14">
    <source>
        <dbReference type="HAMAP-Rule" id="MF_01152"/>
    </source>
</evidence>
<feature type="domain" description="CR-type" evidence="17">
    <location>
        <begin position="149"/>
        <end position="231"/>
    </location>
</feature>
<accession>A0A510KVG6</accession>
<dbReference type="FunFam" id="2.10.230.10:FF:000002">
    <property type="entry name" value="Molecular chaperone DnaJ"/>
    <property type="match status" value="1"/>
</dbReference>
<dbReference type="OrthoDB" id="9779889at2"/>
<dbReference type="NCBIfam" id="NF008035">
    <property type="entry name" value="PRK10767.1"/>
    <property type="match status" value="1"/>
</dbReference>
<feature type="repeat" description="CXXCXGXG motif" evidence="14">
    <location>
        <begin position="179"/>
        <end position="186"/>
    </location>
</feature>
<proteinExistence type="inferred from homology"/>
<dbReference type="SUPFAM" id="SSF49493">
    <property type="entry name" value="HSP40/DnaJ peptide-binding domain"/>
    <property type="match status" value="2"/>
</dbReference>
<gene>
    <name evidence="14 18" type="primary">dnaJ</name>
    <name evidence="18" type="ORF">JMUB3936_1933</name>
</gene>
<dbReference type="InterPro" id="IPR036869">
    <property type="entry name" value="J_dom_sf"/>
</dbReference>
<keyword evidence="7 14" id="KW-0863">Zinc-finger</keyword>
<feature type="binding site" evidence="14">
    <location>
        <position position="205"/>
    </location>
    <ligand>
        <name>Zn(2+)</name>
        <dbReference type="ChEBI" id="CHEBI:29105"/>
        <label>2</label>
    </ligand>
</feature>
<dbReference type="Pfam" id="PF00226">
    <property type="entry name" value="DnaJ"/>
    <property type="match status" value="1"/>
</dbReference>
<evidence type="ECO:0000259" key="16">
    <source>
        <dbReference type="PROSITE" id="PS50076"/>
    </source>
</evidence>
<dbReference type="InterPro" id="IPR036410">
    <property type="entry name" value="HSP_DnaJ_Cys-rich_dom_sf"/>
</dbReference>
<dbReference type="GO" id="GO:0008270">
    <property type="term" value="F:zinc ion binding"/>
    <property type="evidence" value="ECO:0007669"/>
    <property type="project" value="UniProtKB-UniRule"/>
</dbReference>
<comment type="subcellular location">
    <subcellularLocation>
        <location evidence="1 14">Cytoplasm</location>
    </subcellularLocation>
</comment>
<dbReference type="PANTHER" id="PTHR43096">
    <property type="entry name" value="DNAJ HOMOLOG 1, MITOCHONDRIAL-RELATED"/>
    <property type="match status" value="1"/>
</dbReference>
<dbReference type="GO" id="GO:0005737">
    <property type="term" value="C:cytoplasm"/>
    <property type="evidence" value="ECO:0007669"/>
    <property type="project" value="UniProtKB-SubCell"/>
</dbReference>
<comment type="similarity">
    <text evidence="12 14">Belongs to the DnaJ family.</text>
</comment>
<dbReference type="CDD" id="cd10719">
    <property type="entry name" value="DnaJ_zf"/>
    <property type="match status" value="1"/>
</dbReference>
<keyword evidence="9 14" id="KW-0346">Stress response</keyword>
<evidence type="ECO:0000256" key="15">
    <source>
        <dbReference type="PROSITE-ProRule" id="PRU00546"/>
    </source>
</evidence>
<dbReference type="Pfam" id="PF00684">
    <property type="entry name" value="DnaJ_CXXCXGXG"/>
    <property type="match status" value="1"/>
</dbReference>
<dbReference type="Gene3D" id="2.10.230.10">
    <property type="entry name" value="Heat shock protein DnaJ, cysteine-rich domain"/>
    <property type="match status" value="1"/>
</dbReference>
<dbReference type="Gene3D" id="1.10.287.110">
    <property type="entry name" value="DnaJ domain"/>
    <property type="match status" value="1"/>
</dbReference>
<sequence length="396" mass="43548">MAKKDYYEVLGVPKNASEQDIKKAYRSMAKKYHPDRNKDNPEAEAKFKEVQEANEVLSDPQKRAAYDQYGHAAFENGGAGAGGFGGQGFGGQGFGGAGGFDFEDLGDIFGSFGSFFGGRGQAQSQGPKVHRGDDLRYNLVLTLEEVAFGVEKELKYKRNGQCHTCHGSGAEPGHGTKTCDKCNGSGHIKVQQRTLFGMASGIQECDKCHGTGKIPEKECHTCHGTGLERETFTKKVRFPSGLQTGQKLIVRGCGDAGANGGIFGDLRVYITVAKHDIFDRISEYDICCEVPLKMTTAILGGEVEVPTLNGKKKIVIPEGTQNGKIFRLKNEGIKYSRSENRGDEIVEIKVETPTNLTDKQKEILREFDGSLDNKKNYKKAHSFKDKIKRFFSKFEN</sequence>
<dbReference type="InterPro" id="IPR001623">
    <property type="entry name" value="DnaJ_domain"/>
</dbReference>
<evidence type="ECO:0000256" key="7">
    <source>
        <dbReference type="ARBA" id="ARBA00022771"/>
    </source>
</evidence>
<comment type="domain">
    <text evidence="14">The J domain is necessary and sufficient to stimulate DnaK ATPase activity. Zinc center 1 plays an important role in the autonomous, DnaK-independent chaperone activity of DnaJ. Zinc center 2 is essential for interaction with DnaK and for DnaJ activity.</text>
</comment>